<accession>A0ABT2UTJ4</accession>
<comment type="caution">
    <text evidence="2">The sequence shown here is derived from an EMBL/GenBank/DDBJ whole genome shotgun (WGS) entry which is preliminary data.</text>
</comment>
<sequence length="64" mass="7538">MKNEKFSSLEEAQSFMEERGKLKYWGREGTDCSDYVYTLTIGIVVYHILLHKNGTLRVMDKTYL</sequence>
<feature type="transmembrane region" description="Helical" evidence="1">
    <location>
        <begin position="35"/>
        <end position="51"/>
    </location>
</feature>
<dbReference type="EMBL" id="JAOQIO010000124">
    <property type="protein sequence ID" value="MCU6797980.1"/>
    <property type="molecule type" value="Genomic_DNA"/>
</dbReference>
<evidence type="ECO:0000313" key="2">
    <source>
        <dbReference type="EMBL" id="MCU6797980.1"/>
    </source>
</evidence>
<dbReference type="RefSeq" id="WP_262688662.1">
    <property type="nucleotide sequence ID" value="NZ_JAOQIO010000124.1"/>
</dbReference>
<name>A0ABT2UTJ4_9BACL</name>
<evidence type="ECO:0000256" key="1">
    <source>
        <dbReference type="SAM" id="Phobius"/>
    </source>
</evidence>
<keyword evidence="1" id="KW-0812">Transmembrane</keyword>
<keyword evidence="1" id="KW-0472">Membrane</keyword>
<keyword evidence="3" id="KW-1185">Reference proteome</keyword>
<dbReference type="Proteomes" id="UP001652445">
    <property type="component" value="Unassembled WGS sequence"/>
</dbReference>
<gene>
    <name evidence="2" type="ORF">OB236_38230</name>
</gene>
<keyword evidence="1" id="KW-1133">Transmembrane helix</keyword>
<proteinExistence type="predicted"/>
<reference evidence="2 3" key="1">
    <citation type="submission" date="2022-09" db="EMBL/GenBank/DDBJ databases">
        <authorList>
            <person name="Han X.L."/>
            <person name="Wang Q."/>
            <person name="Lu T."/>
        </authorList>
    </citation>
    <scope>NUCLEOTIDE SEQUENCE [LARGE SCALE GENOMIC DNA]</scope>
    <source>
        <strain evidence="2 3">WQ 127069</strain>
    </source>
</reference>
<protein>
    <submittedName>
        <fullName evidence="2">Uncharacterized protein</fullName>
    </submittedName>
</protein>
<organism evidence="2 3">
    <name type="scientific">Paenibacillus baimaensis</name>
    <dbReference type="NCBI Taxonomy" id="2982185"/>
    <lineage>
        <taxon>Bacteria</taxon>
        <taxon>Bacillati</taxon>
        <taxon>Bacillota</taxon>
        <taxon>Bacilli</taxon>
        <taxon>Bacillales</taxon>
        <taxon>Paenibacillaceae</taxon>
        <taxon>Paenibacillus</taxon>
    </lineage>
</organism>
<evidence type="ECO:0000313" key="3">
    <source>
        <dbReference type="Proteomes" id="UP001652445"/>
    </source>
</evidence>